<feature type="non-terminal residue" evidence="4">
    <location>
        <position position="1"/>
    </location>
</feature>
<organism evidence="4 5">
    <name type="scientific">Paenibacillus sepulcri</name>
    <dbReference type="NCBI Taxonomy" id="359917"/>
    <lineage>
        <taxon>Bacteria</taxon>
        <taxon>Bacillati</taxon>
        <taxon>Bacillota</taxon>
        <taxon>Bacilli</taxon>
        <taxon>Bacillales</taxon>
        <taxon>Paenibacillaceae</taxon>
        <taxon>Paenibacillus</taxon>
    </lineage>
</organism>
<evidence type="ECO:0000313" key="5">
    <source>
        <dbReference type="Proteomes" id="UP001519887"/>
    </source>
</evidence>
<name>A0ABS7CEC8_9BACL</name>
<dbReference type="Gene3D" id="2.60.120.260">
    <property type="entry name" value="Galactose-binding domain-like"/>
    <property type="match status" value="1"/>
</dbReference>
<evidence type="ECO:0000256" key="1">
    <source>
        <dbReference type="ARBA" id="ARBA00006865"/>
    </source>
</evidence>
<evidence type="ECO:0000313" key="4">
    <source>
        <dbReference type="EMBL" id="MBW7459264.1"/>
    </source>
</evidence>
<dbReference type="InterPro" id="IPR000421">
    <property type="entry name" value="FA58C"/>
</dbReference>
<protein>
    <submittedName>
        <fullName evidence="4">Discoidin domain-containing protein</fullName>
    </submittedName>
</protein>
<dbReference type="PANTHER" id="PTHR10963">
    <property type="entry name" value="GLYCOSYL HYDROLASE-RELATED"/>
    <property type="match status" value="1"/>
</dbReference>
<dbReference type="Pfam" id="PF00722">
    <property type="entry name" value="Glyco_hydro_16"/>
    <property type="match status" value="1"/>
</dbReference>
<reference evidence="4 5" key="1">
    <citation type="submission" date="2021-07" db="EMBL/GenBank/DDBJ databases">
        <title>Paenibacillus radiodurans sp. nov., isolated from the southeastern edge of Tengger Desert.</title>
        <authorList>
            <person name="Zhang G."/>
        </authorList>
    </citation>
    <scope>NUCLEOTIDE SEQUENCE [LARGE SCALE GENOMIC DNA]</scope>
    <source>
        <strain evidence="4 5">CCM 7311</strain>
    </source>
</reference>
<dbReference type="SUPFAM" id="SSF49899">
    <property type="entry name" value="Concanavalin A-like lectins/glucanases"/>
    <property type="match status" value="1"/>
</dbReference>
<comment type="similarity">
    <text evidence="1">Belongs to the glycosyl hydrolase 16 family.</text>
</comment>
<accession>A0ABS7CEC8</accession>
<dbReference type="SUPFAM" id="SSF49785">
    <property type="entry name" value="Galactose-binding domain-like"/>
    <property type="match status" value="1"/>
</dbReference>
<keyword evidence="5" id="KW-1185">Reference proteome</keyword>
<gene>
    <name evidence="4" type="ORF">K0U00_34950</name>
</gene>
<evidence type="ECO:0000259" key="2">
    <source>
        <dbReference type="PROSITE" id="PS50022"/>
    </source>
</evidence>
<feature type="domain" description="GH16" evidence="3">
    <location>
        <begin position="230"/>
        <end position="475"/>
    </location>
</feature>
<dbReference type="InterPro" id="IPR050546">
    <property type="entry name" value="Glycosyl_Hydrlase_16"/>
</dbReference>
<dbReference type="PANTHER" id="PTHR10963:SF55">
    <property type="entry name" value="GLYCOSIDE HYDROLASE FAMILY 16 PROTEIN"/>
    <property type="match status" value="1"/>
</dbReference>
<proteinExistence type="inferred from homology"/>
<dbReference type="InterPro" id="IPR008979">
    <property type="entry name" value="Galactose-bd-like_sf"/>
</dbReference>
<sequence length="511" mass="56142">AAYTVYAGAGDYAADKPVTASQSYLFAPAVQAVDGSGSTAWRNLSFDAHPYVWLEADLGDRQTFNQAVLNIYNSADASRFKLQTSDDGQQWNDIYVKSSTPETLEIVDFAPVTARYVRYYAEKARASAYTGLYSMEIYGADQPSGSFAGNYERLADLNVSSGTLTFDPYERRYVVVADTDVTITAVKADPGQTVTMNGTGANTLTVNRTSMPETAAIGVTSQDGTRTIEYEISLELPPLAAGSGFTLAFADEFEGSAVNEQEWYYRYGVSGHSDNRKENLTVSDGKLHINLKKQPSGGAEYTAGGVISKRELGYGYYETRAKLWGEPGFHTSFWQAGLNERVAVLDGNTVVYGTVDNQVNEIDGFEIDSHDPGVVRTAGHHWYPDDAHVVFGTYDEYRGINSADGYHVYGYEWTPTHVKFYVDGELTRIMTYPGPHADGQNVWLTSIAYTLPVTETNLPGESTFDYFRYYKKDYQTEAPAESIIVNNGGTGYTDSGAWTTLTDAFGSSDKD</sequence>
<dbReference type="EMBL" id="JAHZIK010001558">
    <property type="protein sequence ID" value="MBW7459264.1"/>
    <property type="molecule type" value="Genomic_DNA"/>
</dbReference>
<dbReference type="Proteomes" id="UP001519887">
    <property type="component" value="Unassembled WGS sequence"/>
</dbReference>
<dbReference type="InterPro" id="IPR000757">
    <property type="entry name" value="Beta-glucanase-like"/>
</dbReference>
<dbReference type="Gene3D" id="2.60.120.200">
    <property type="match status" value="1"/>
</dbReference>
<dbReference type="CDD" id="cd00413">
    <property type="entry name" value="Glyco_hydrolase_16"/>
    <property type="match status" value="1"/>
</dbReference>
<dbReference type="PROSITE" id="PS50022">
    <property type="entry name" value="FA58C_3"/>
    <property type="match status" value="1"/>
</dbReference>
<feature type="non-terminal residue" evidence="4">
    <location>
        <position position="511"/>
    </location>
</feature>
<comment type="caution">
    <text evidence="4">The sequence shown here is derived from an EMBL/GenBank/DDBJ whole genome shotgun (WGS) entry which is preliminary data.</text>
</comment>
<dbReference type="PROSITE" id="PS51762">
    <property type="entry name" value="GH16_2"/>
    <property type="match status" value="1"/>
</dbReference>
<dbReference type="Pfam" id="PF00754">
    <property type="entry name" value="F5_F8_type_C"/>
    <property type="match status" value="1"/>
</dbReference>
<feature type="domain" description="F5/8 type C" evidence="2">
    <location>
        <begin position="1"/>
        <end position="140"/>
    </location>
</feature>
<evidence type="ECO:0000259" key="3">
    <source>
        <dbReference type="PROSITE" id="PS51762"/>
    </source>
</evidence>
<dbReference type="InterPro" id="IPR013320">
    <property type="entry name" value="ConA-like_dom_sf"/>
</dbReference>